<comment type="caution">
    <text evidence="2">The sequence shown here is derived from an EMBL/GenBank/DDBJ whole genome shotgun (WGS) entry which is preliminary data.</text>
</comment>
<evidence type="ECO:0000313" key="2">
    <source>
        <dbReference type="EMBL" id="PAV04023.1"/>
    </source>
</evidence>
<feature type="compositionally biased region" description="Basic and acidic residues" evidence="1">
    <location>
        <begin position="277"/>
        <end position="287"/>
    </location>
</feature>
<dbReference type="RefSeq" id="WP_069583719.1">
    <property type="nucleotide sequence ID" value="NZ_LMVM01000033.1"/>
</dbReference>
<name>A0A2A2H410_METBR</name>
<protein>
    <submittedName>
        <fullName evidence="2">Uncharacterized protein</fullName>
    </submittedName>
</protein>
<feature type="region of interest" description="Disordered" evidence="1">
    <location>
        <begin position="234"/>
        <end position="287"/>
    </location>
</feature>
<accession>A0A2A2H410</accession>
<organism evidence="2 3">
    <name type="scientific">Methanobacterium bryantii</name>
    <dbReference type="NCBI Taxonomy" id="2161"/>
    <lineage>
        <taxon>Archaea</taxon>
        <taxon>Methanobacteriati</taxon>
        <taxon>Methanobacteriota</taxon>
        <taxon>Methanomada group</taxon>
        <taxon>Methanobacteria</taxon>
        <taxon>Methanobacteriales</taxon>
        <taxon>Methanobacteriaceae</taxon>
        <taxon>Methanobacterium</taxon>
    </lineage>
</organism>
<feature type="compositionally biased region" description="Basic and acidic residues" evidence="1">
    <location>
        <begin position="244"/>
        <end position="260"/>
    </location>
</feature>
<keyword evidence="3" id="KW-1185">Reference proteome</keyword>
<proteinExistence type="predicted"/>
<sequence length="305" mass="35932">MNNEEDLRLQPKNNSKVCDLCGRQYIPKKNQKYCETCQKHFVPMYRDLKRNREPIYDYGDIKNPLLSSFEQQNDISFELFFINQALTLDYNAIIHYRATKAAAYFEALRKGVVKDCLNGLTSEIVQKISLNYLRIINDAIIMVDLRLSKSIFADFIGPIYHKSCIICGEPLITLKPLTEKSRGLFKECLDDWAVKQVLPEEELNKIKKALVINKKPQTKYHPQCKKYKNTDYQREYKRKRRKKERELRQESKNKAYKEHGSLMNQYNTGKGTIPVSAERKETNEAERDDINRIFKELGLRPTFKK</sequence>
<dbReference type="Proteomes" id="UP000217784">
    <property type="component" value="Unassembled WGS sequence"/>
</dbReference>
<reference evidence="2 3" key="1">
    <citation type="journal article" date="2017" name="BMC Genomics">
        <title>Genomic analysis of methanogenic archaea reveals a shift towards energy conservation.</title>
        <authorList>
            <person name="Gilmore S.P."/>
            <person name="Henske J.K."/>
            <person name="Sexton J.A."/>
            <person name="Solomon K.V."/>
            <person name="Seppala S."/>
            <person name="Yoo J.I."/>
            <person name="Huyett L.M."/>
            <person name="Pressman A."/>
            <person name="Cogan J.Z."/>
            <person name="Kivenson V."/>
            <person name="Peng X."/>
            <person name="Tan Y."/>
            <person name="Valentine D.L."/>
            <person name="O'Malley M.A."/>
        </authorList>
    </citation>
    <scope>NUCLEOTIDE SEQUENCE [LARGE SCALE GENOMIC DNA]</scope>
    <source>
        <strain evidence="2 3">M.o.H.</strain>
    </source>
</reference>
<evidence type="ECO:0000256" key="1">
    <source>
        <dbReference type="SAM" id="MobiDB-lite"/>
    </source>
</evidence>
<evidence type="ECO:0000313" key="3">
    <source>
        <dbReference type="Proteomes" id="UP000217784"/>
    </source>
</evidence>
<dbReference type="EMBL" id="LMVM01000033">
    <property type="protein sequence ID" value="PAV04023.1"/>
    <property type="molecule type" value="Genomic_DNA"/>
</dbReference>
<dbReference type="AlphaFoldDB" id="A0A2A2H410"/>
<gene>
    <name evidence="2" type="ORF">ASJ80_03140</name>
</gene>